<comment type="caution">
    <text evidence="2">The sequence shown here is derived from an EMBL/GenBank/DDBJ whole genome shotgun (WGS) entry which is preliminary data.</text>
</comment>
<evidence type="ECO:0000256" key="1">
    <source>
        <dbReference type="SAM" id="MobiDB-lite"/>
    </source>
</evidence>
<keyword evidence="3" id="KW-1185">Reference proteome</keyword>
<feature type="compositionally biased region" description="Basic and acidic residues" evidence="1">
    <location>
        <begin position="1"/>
        <end position="11"/>
    </location>
</feature>
<evidence type="ECO:0000313" key="3">
    <source>
        <dbReference type="Proteomes" id="UP001595975"/>
    </source>
</evidence>
<name>A0ABW0WYL9_9ACTN</name>
<protein>
    <submittedName>
        <fullName evidence="2">Uncharacterized protein</fullName>
    </submittedName>
</protein>
<reference evidence="3" key="1">
    <citation type="journal article" date="2019" name="Int. J. Syst. Evol. Microbiol.">
        <title>The Global Catalogue of Microorganisms (GCM) 10K type strain sequencing project: providing services to taxonomists for standard genome sequencing and annotation.</title>
        <authorList>
            <consortium name="The Broad Institute Genomics Platform"/>
            <consortium name="The Broad Institute Genome Sequencing Center for Infectious Disease"/>
            <person name="Wu L."/>
            <person name="Ma J."/>
        </authorList>
    </citation>
    <scope>NUCLEOTIDE SEQUENCE [LARGE SCALE GENOMIC DNA]</scope>
    <source>
        <strain evidence="3">CGMCC 4.1437</strain>
    </source>
</reference>
<dbReference type="Proteomes" id="UP001595975">
    <property type="component" value="Unassembled WGS sequence"/>
</dbReference>
<organism evidence="2 3">
    <name type="scientific">Kitasatospora misakiensis</name>
    <dbReference type="NCBI Taxonomy" id="67330"/>
    <lineage>
        <taxon>Bacteria</taxon>
        <taxon>Bacillati</taxon>
        <taxon>Actinomycetota</taxon>
        <taxon>Actinomycetes</taxon>
        <taxon>Kitasatosporales</taxon>
        <taxon>Streptomycetaceae</taxon>
        <taxon>Kitasatospora</taxon>
    </lineage>
</organism>
<sequence>MSETATHDKGSANDGSTAVPDTRVTPAADPICALAPSDAEAALLPDPELTGPRADCVLCGEPTELPADHPGSTLCPVCTWQQAQRIACSG</sequence>
<proteinExistence type="predicted"/>
<dbReference type="RefSeq" id="WP_380225008.1">
    <property type="nucleotide sequence ID" value="NZ_JBHSOF010000009.1"/>
</dbReference>
<evidence type="ECO:0000313" key="2">
    <source>
        <dbReference type="EMBL" id="MFC5663351.1"/>
    </source>
</evidence>
<feature type="region of interest" description="Disordered" evidence="1">
    <location>
        <begin position="1"/>
        <end position="24"/>
    </location>
</feature>
<accession>A0ABW0WYL9</accession>
<gene>
    <name evidence="2" type="ORF">ACFP3U_10220</name>
</gene>
<dbReference type="EMBL" id="JBHSOF010000009">
    <property type="protein sequence ID" value="MFC5663351.1"/>
    <property type="molecule type" value="Genomic_DNA"/>
</dbReference>